<dbReference type="Gene3D" id="3.40.50.1820">
    <property type="entry name" value="alpha/beta hydrolase"/>
    <property type="match status" value="1"/>
</dbReference>
<evidence type="ECO:0000256" key="8">
    <source>
        <dbReference type="SAM" id="SignalP"/>
    </source>
</evidence>
<comment type="caution">
    <text evidence="10">The sequence shown here is derived from an EMBL/GenBank/DDBJ whole genome shotgun (WGS) entry which is preliminary data.</text>
</comment>
<dbReference type="GO" id="GO:0033961">
    <property type="term" value="F:cis-stilbene-oxide hydrolase activity"/>
    <property type="evidence" value="ECO:0007669"/>
    <property type="project" value="UniProtKB-EC"/>
</dbReference>
<keyword evidence="8" id="KW-0732">Signal</keyword>
<dbReference type="PIRSF" id="PIRSF001112">
    <property type="entry name" value="Epoxide_hydrolase"/>
    <property type="match status" value="1"/>
</dbReference>
<feature type="signal peptide" evidence="8">
    <location>
        <begin position="1"/>
        <end position="19"/>
    </location>
</feature>
<comment type="catalytic activity">
    <reaction evidence="1">
        <text>1-(4-methoxyphenyl)-N-methyl-N-[(3-methyloxetan-3-yl)methyl]methanamine + H2O = 2-{[(4-methoxybenzyl)(methyl)amino]methyl}-2-methylpropane-1,3-diol</text>
        <dbReference type="Rhea" id="RHEA:55764"/>
        <dbReference type="ChEBI" id="CHEBI:15377"/>
        <dbReference type="ChEBI" id="CHEBI:139161"/>
        <dbReference type="ChEBI" id="CHEBI:139164"/>
        <dbReference type="EC" id="3.3.2.9"/>
    </reaction>
</comment>
<comment type="subcellular location">
    <subcellularLocation>
        <location evidence="2">Microsome membrane</location>
        <topology evidence="2">Single-pass membrane protein</topology>
    </subcellularLocation>
</comment>
<evidence type="ECO:0000259" key="9">
    <source>
        <dbReference type="Pfam" id="PF06441"/>
    </source>
</evidence>
<dbReference type="InterPro" id="IPR016292">
    <property type="entry name" value="Epoxide_hydrolase"/>
</dbReference>
<dbReference type="SMR" id="A0A2A4J6Z6"/>
<feature type="active site" description="Nucleophile" evidence="7">
    <location>
        <position position="226"/>
    </location>
</feature>
<gene>
    <name evidence="10" type="ORF">B5V51_6013</name>
</gene>
<dbReference type="InterPro" id="IPR010497">
    <property type="entry name" value="Epoxide_hydro_N"/>
</dbReference>
<proteinExistence type="inferred from homology"/>
<feature type="domain" description="Epoxide hydrolase N-terminal" evidence="9">
    <location>
        <begin position="51"/>
        <end position="160"/>
    </location>
</feature>
<evidence type="ECO:0000256" key="1">
    <source>
        <dbReference type="ARBA" id="ARBA00000221"/>
    </source>
</evidence>
<evidence type="ECO:0000256" key="3">
    <source>
        <dbReference type="ARBA" id="ARBA00010088"/>
    </source>
</evidence>
<dbReference type="PANTHER" id="PTHR21661">
    <property type="entry name" value="EPOXIDE HYDROLASE 1-RELATED"/>
    <property type="match status" value="1"/>
</dbReference>
<dbReference type="STRING" id="7102.A0A2A4J6Z6"/>
<evidence type="ECO:0000256" key="2">
    <source>
        <dbReference type="ARBA" id="ARBA00004111"/>
    </source>
</evidence>
<dbReference type="EC" id="3.3.2.9" evidence="4"/>
<comment type="similarity">
    <text evidence="3">Belongs to the peptidase S33 family.</text>
</comment>
<reference evidence="10" key="1">
    <citation type="submission" date="2017-09" db="EMBL/GenBank/DDBJ databases">
        <title>Contemporary evolution of a Lepidopteran species, Heliothis virescens, in response to modern agricultural practices.</title>
        <authorList>
            <person name="Fritz M.L."/>
            <person name="Deyonke A.M."/>
            <person name="Papanicolaou A."/>
            <person name="Micinski S."/>
            <person name="Westbrook J."/>
            <person name="Gould F."/>
        </authorList>
    </citation>
    <scope>NUCLEOTIDE SEQUENCE [LARGE SCALE GENOMIC DNA]</scope>
    <source>
        <strain evidence="10">HvINT-</strain>
        <tissue evidence="10">Whole body</tissue>
    </source>
</reference>
<dbReference type="InterPro" id="IPR000639">
    <property type="entry name" value="Epox_hydrolase-like"/>
</dbReference>
<evidence type="ECO:0000256" key="7">
    <source>
        <dbReference type="PIRSR" id="PIRSR001112-1"/>
    </source>
</evidence>
<accession>A0A2A4J6Z6</accession>
<dbReference type="SUPFAM" id="SSF53474">
    <property type="entry name" value="alpha/beta-Hydrolases"/>
    <property type="match status" value="1"/>
</dbReference>
<dbReference type="Pfam" id="PF06441">
    <property type="entry name" value="EHN"/>
    <property type="match status" value="1"/>
</dbReference>
<dbReference type="AlphaFoldDB" id="A0A2A4J6Z6"/>
<dbReference type="PRINTS" id="PR00412">
    <property type="entry name" value="EPOXHYDRLASE"/>
</dbReference>
<evidence type="ECO:0000256" key="4">
    <source>
        <dbReference type="ARBA" id="ARBA00012091"/>
    </source>
</evidence>
<dbReference type="GO" id="GO:0097176">
    <property type="term" value="P:epoxide metabolic process"/>
    <property type="evidence" value="ECO:0007669"/>
    <property type="project" value="TreeGrafter"/>
</dbReference>
<dbReference type="PANTHER" id="PTHR21661:SF35">
    <property type="entry name" value="EPOXIDE HYDROLASE"/>
    <property type="match status" value="1"/>
</dbReference>
<dbReference type="InterPro" id="IPR029058">
    <property type="entry name" value="AB_hydrolase_fold"/>
</dbReference>
<feature type="active site" description="Proton donor" evidence="7">
    <location>
        <position position="375"/>
    </location>
</feature>
<dbReference type="EMBL" id="NWSH01002656">
    <property type="protein sequence ID" value="PCG67731.1"/>
    <property type="molecule type" value="Genomic_DNA"/>
</dbReference>
<organism evidence="10">
    <name type="scientific">Heliothis virescens</name>
    <name type="common">Tobacco budworm moth</name>
    <dbReference type="NCBI Taxonomy" id="7102"/>
    <lineage>
        <taxon>Eukaryota</taxon>
        <taxon>Metazoa</taxon>
        <taxon>Ecdysozoa</taxon>
        <taxon>Arthropoda</taxon>
        <taxon>Hexapoda</taxon>
        <taxon>Insecta</taxon>
        <taxon>Pterygota</taxon>
        <taxon>Neoptera</taxon>
        <taxon>Endopterygota</taxon>
        <taxon>Lepidoptera</taxon>
        <taxon>Glossata</taxon>
        <taxon>Ditrysia</taxon>
        <taxon>Noctuoidea</taxon>
        <taxon>Noctuidae</taxon>
        <taxon>Heliothinae</taxon>
        <taxon>Heliothis</taxon>
    </lineage>
</organism>
<feature type="active site" description="Proton acceptor" evidence="7">
    <location>
        <position position="432"/>
    </location>
</feature>
<evidence type="ECO:0000256" key="6">
    <source>
        <dbReference type="ARBA" id="ARBA00022801"/>
    </source>
</evidence>
<evidence type="ECO:0000313" key="10">
    <source>
        <dbReference type="EMBL" id="PCG67731.1"/>
    </source>
</evidence>
<sequence>MNSFLRVFVLSAYVTLVLGVTAKEVTSPAFLSSIEKWWGPLGQEGKISEDIRPFKIQFTDEMVNDLRNRINNRREVTKPLEGVGFEYGFNSNNLDYWMDFWANKYNFTEREEYFNQFPHFKTNIQGLDIHFIRVKPDVPEGKPVVPLLMMHGWPGSIREFYGAIPIITEYNEQRGFGVEVIVPSLPGFGFSDGATRPGLGEVEIAAIMKNLMARLGFDKFYIQGGDFGALIANNMVTFYPEKILGYHTNFPISLAPGSLLTYFAGSLNPLFQSMVVDSSLAGRMYPILDVVSGLVEESGYLHMQATKPDTIGIAMSDSPMGLFSWLMQSVSGGSRRAYKSRVDGGLSILYSPETLIDDVMMYWTENKFTTAVRVYAESINKRTIGMGITSIPTSVPTCTIHAKDEIIYESPNMLKFKFTNLLRSTVLDSQGHFLAMEAPEIFAEDVLSALELFLDNVDNNNQIGDSSTRKPLFQLPPLKGVENIKNAVSKLFNH</sequence>
<feature type="chain" id="PRO_5012472360" description="microsomal epoxide hydrolase" evidence="8">
    <location>
        <begin position="20"/>
        <end position="494"/>
    </location>
</feature>
<name>A0A2A4J6Z6_HELVI</name>
<keyword evidence="5" id="KW-0058">Aromatic hydrocarbons catabolism</keyword>
<keyword evidence="6" id="KW-0378">Hydrolase</keyword>
<evidence type="ECO:0000256" key="5">
    <source>
        <dbReference type="ARBA" id="ARBA00022797"/>
    </source>
</evidence>
<protein>
    <recommendedName>
        <fullName evidence="4">microsomal epoxide hydrolase</fullName>
        <ecNumber evidence="4">3.3.2.9</ecNumber>
    </recommendedName>
</protein>